<dbReference type="EMBL" id="LODT01000006">
    <property type="protein sequence ID" value="KYR01784.1"/>
    <property type="molecule type" value="Genomic_DNA"/>
</dbReference>
<proteinExistence type="predicted"/>
<keyword evidence="2" id="KW-1185">Reference proteome</keyword>
<organism evidence="1 2">
    <name type="scientific">Tieghemostelium lacteum</name>
    <name type="common">Slime mold</name>
    <name type="synonym">Dictyostelium lacteum</name>
    <dbReference type="NCBI Taxonomy" id="361077"/>
    <lineage>
        <taxon>Eukaryota</taxon>
        <taxon>Amoebozoa</taxon>
        <taxon>Evosea</taxon>
        <taxon>Eumycetozoa</taxon>
        <taxon>Dictyostelia</taxon>
        <taxon>Dictyosteliales</taxon>
        <taxon>Raperosteliaceae</taxon>
        <taxon>Tieghemostelium</taxon>
    </lineage>
</organism>
<sequence length="327" mass="37517">MQNKNNKVADKKNKKEDETDAIVKLMKSNIGPSFNYEQLMEMGTNIINKKPRDFATAIKLFKIAHYLNAKDSHLYMRLESCIRINEEFGNDPITIEIAGKYMTSIDLIKIAISYDNCGACNTMNRAYYIISDYIPENSYLVLIENRKCFNRDCRVTKEYSLCRAFNGYCDDEKGSKSTAQFIGDLFSGHIHTSDPILVDLLKKVFPLFENKEILYFEDGSALHRNNICLKCRSKLLNLSTDNDSSEDDEDNNEVTKINNHCLSIEDVYFRHAISLQNNQDTVTLNGKTMNKPQLLFKCVSLNSIEKKYSHELCNVLDQLTSPIALFI</sequence>
<name>A0A152A6C2_TIELA</name>
<evidence type="ECO:0000313" key="2">
    <source>
        <dbReference type="Proteomes" id="UP000076078"/>
    </source>
</evidence>
<comment type="caution">
    <text evidence="1">The sequence shown here is derived from an EMBL/GenBank/DDBJ whole genome shotgun (WGS) entry which is preliminary data.</text>
</comment>
<gene>
    <name evidence="1" type="ORF">DLAC_01796</name>
</gene>
<evidence type="ECO:0000313" key="1">
    <source>
        <dbReference type="EMBL" id="KYR01784.1"/>
    </source>
</evidence>
<dbReference type="AlphaFoldDB" id="A0A152A6C2"/>
<reference evidence="1 2" key="1">
    <citation type="submission" date="2015-12" db="EMBL/GenBank/DDBJ databases">
        <title>Dictyostelia acquired genes for synthesis and detection of signals that induce cell-type specialization by lateral gene transfer from prokaryotes.</title>
        <authorList>
            <person name="Gloeckner G."/>
            <person name="Schaap P."/>
        </authorList>
    </citation>
    <scope>NUCLEOTIDE SEQUENCE [LARGE SCALE GENOMIC DNA]</scope>
    <source>
        <strain evidence="1 2">TK</strain>
    </source>
</reference>
<dbReference type="Proteomes" id="UP000076078">
    <property type="component" value="Unassembled WGS sequence"/>
</dbReference>
<accession>A0A152A6C2</accession>
<protein>
    <submittedName>
        <fullName evidence="1">Uncharacterized protein</fullName>
    </submittedName>
</protein>
<dbReference type="InParanoid" id="A0A152A6C2"/>